<keyword evidence="2" id="KW-1185">Reference proteome</keyword>
<reference evidence="1 2" key="1">
    <citation type="submission" date="2020-02" db="EMBL/GenBank/DDBJ databases">
        <title>Whole-genome analyses of novel actinobacteria.</title>
        <authorList>
            <person name="Sahin N."/>
            <person name="Tatar D."/>
        </authorList>
    </citation>
    <scope>NUCLEOTIDE SEQUENCE [LARGE SCALE GENOMIC DNA]</scope>
    <source>
        <strain evidence="1 2">SB3404</strain>
    </source>
</reference>
<comment type="caution">
    <text evidence="1">The sequence shown here is derived from an EMBL/GenBank/DDBJ whole genome shotgun (WGS) entry which is preliminary data.</text>
</comment>
<evidence type="ECO:0000313" key="1">
    <source>
        <dbReference type="EMBL" id="NGO66773.1"/>
    </source>
</evidence>
<dbReference type="EMBL" id="JAAKZZ010000001">
    <property type="protein sequence ID" value="NGO66773.1"/>
    <property type="molecule type" value="Genomic_DNA"/>
</dbReference>
<dbReference type="AlphaFoldDB" id="A0A6G4WP26"/>
<accession>A0A6G4WP26</accession>
<organism evidence="1 2">
    <name type="scientific">Streptomyces boncukensis</name>
    <dbReference type="NCBI Taxonomy" id="2711219"/>
    <lineage>
        <taxon>Bacteria</taxon>
        <taxon>Bacillati</taxon>
        <taxon>Actinomycetota</taxon>
        <taxon>Actinomycetes</taxon>
        <taxon>Kitasatosporales</taxon>
        <taxon>Streptomycetaceae</taxon>
        <taxon>Streptomyces</taxon>
    </lineage>
</organism>
<name>A0A6G4WP26_9ACTN</name>
<evidence type="ECO:0000313" key="2">
    <source>
        <dbReference type="Proteomes" id="UP000477722"/>
    </source>
</evidence>
<gene>
    <name evidence="1" type="ORF">G5C65_00030</name>
</gene>
<proteinExistence type="predicted"/>
<dbReference type="Proteomes" id="UP000477722">
    <property type="component" value="Unassembled WGS sequence"/>
</dbReference>
<protein>
    <submittedName>
        <fullName evidence="1">Uncharacterized protein</fullName>
    </submittedName>
</protein>
<sequence>MITFDELVKIGRDTQNDDLGDECLICQAEPGQPCGVDCDKRGELAARRVREMTVNLPGEQFEELLAAAREGEARDDETPGFFWAWLAVDEEATARGLGAARPSPAEHLRDLWS</sequence>
<dbReference type="RefSeq" id="WP_165296450.1">
    <property type="nucleotide sequence ID" value="NZ_JAAKZZ010000001.1"/>
</dbReference>